<keyword evidence="7" id="KW-1185">Reference proteome</keyword>
<feature type="transmembrane region" description="Helical" evidence="5">
    <location>
        <begin position="6"/>
        <end position="27"/>
    </location>
</feature>
<dbReference type="Pfam" id="PF02659">
    <property type="entry name" value="Mntp"/>
    <property type="match status" value="2"/>
</dbReference>
<keyword evidence="2 5" id="KW-0812">Transmembrane</keyword>
<accession>A0A6N9Q090</accession>
<evidence type="ECO:0000256" key="1">
    <source>
        <dbReference type="ARBA" id="ARBA00022475"/>
    </source>
</evidence>
<dbReference type="InterPro" id="IPR014205">
    <property type="entry name" value="Spore_YtaF"/>
</dbReference>
<dbReference type="Proteomes" id="UP000448943">
    <property type="component" value="Unassembled WGS sequence"/>
</dbReference>
<organism evidence="6 7">
    <name type="scientific">Chengkuizengella marina</name>
    <dbReference type="NCBI Taxonomy" id="2507566"/>
    <lineage>
        <taxon>Bacteria</taxon>
        <taxon>Bacillati</taxon>
        <taxon>Bacillota</taxon>
        <taxon>Bacilli</taxon>
        <taxon>Bacillales</taxon>
        <taxon>Paenibacillaceae</taxon>
        <taxon>Chengkuizengella</taxon>
    </lineage>
</organism>
<proteinExistence type="predicted"/>
<dbReference type="InterPro" id="IPR003810">
    <property type="entry name" value="Mntp/YtaF"/>
</dbReference>
<evidence type="ECO:0000256" key="3">
    <source>
        <dbReference type="ARBA" id="ARBA00022989"/>
    </source>
</evidence>
<comment type="caution">
    <text evidence="6">The sequence shown here is derived from an EMBL/GenBank/DDBJ whole genome shotgun (WGS) entry which is preliminary data.</text>
</comment>
<dbReference type="NCBIfam" id="TIGR02840">
    <property type="entry name" value="spore_YtaF"/>
    <property type="match status" value="1"/>
</dbReference>
<dbReference type="PANTHER" id="PTHR35529">
    <property type="entry name" value="MANGANESE EFFLUX PUMP MNTP-RELATED"/>
    <property type="match status" value="1"/>
</dbReference>
<feature type="transmembrane region" description="Helical" evidence="5">
    <location>
        <begin position="169"/>
        <end position="187"/>
    </location>
</feature>
<evidence type="ECO:0000256" key="2">
    <source>
        <dbReference type="ARBA" id="ARBA00022692"/>
    </source>
</evidence>
<feature type="transmembrane region" description="Helical" evidence="5">
    <location>
        <begin position="65"/>
        <end position="84"/>
    </location>
</feature>
<feature type="transmembrane region" description="Helical" evidence="5">
    <location>
        <begin position="143"/>
        <end position="163"/>
    </location>
</feature>
<reference evidence="6 7" key="1">
    <citation type="submission" date="2019-01" db="EMBL/GenBank/DDBJ databases">
        <title>Chengkuizengella sp. nov., isolated from deep-sea sediment of East Pacific Ocean.</title>
        <authorList>
            <person name="Yang J."/>
            <person name="Lai Q."/>
            <person name="Shao Z."/>
        </authorList>
    </citation>
    <scope>NUCLEOTIDE SEQUENCE [LARGE SCALE GENOMIC DNA]</scope>
    <source>
        <strain evidence="6 7">YPA3-1-1</strain>
    </source>
</reference>
<evidence type="ECO:0000313" key="7">
    <source>
        <dbReference type="Proteomes" id="UP000448943"/>
    </source>
</evidence>
<evidence type="ECO:0000256" key="5">
    <source>
        <dbReference type="SAM" id="Phobius"/>
    </source>
</evidence>
<feature type="transmembrane region" description="Helical" evidence="5">
    <location>
        <begin position="199"/>
        <end position="216"/>
    </location>
</feature>
<protein>
    <submittedName>
        <fullName evidence="6">Sporulation membrane protein YtaF</fullName>
    </submittedName>
</protein>
<evidence type="ECO:0000313" key="6">
    <source>
        <dbReference type="EMBL" id="NBI28305.1"/>
    </source>
</evidence>
<dbReference type="RefSeq" id="WP_160645083.1">
    <property type="nucleotide sequence ID" value="NZ_SIJB01000012.1"/>
</dbReference>
<keyword evidence="4 5" id="KW-0472">Membrane</keyword>
<gene>
    <name evidence="6" type="primary">ytaF</name>
    <name evidence="6" type="ORF">ERL59_04960</name>
</gene>
<sequence length="219" mass="23627">MITAISMLILALAVSLDGFGVGIMYGLRKIKIPLISIIIIAICSGVIIFISMQMGVLLLKFLPPFLAKIIGSMILVSIGIWAIIQMKIQRKNDNEREPVTVVSDEKKTIVHIELKRIGLVIEILKKPVKADVDRSGVISASEAAFLGIALSLDAFGAGIGAALIGFSPLLTSIVIAFSSGCFILLGLRTGYIFSETRWIRRLTVLPGIILIVMGLIKLL</sequence>
<keyword evidence="3 5" id="KW-1133">Transmembrane helix</keyword>
<dbReference type="OrthoDB" id="1679205at2"/>
<name>A0A6N9Q090_9BACL</name>
<dbReference type="AlphaFoldDB" id="A0A6N9Q090"/>
<dbReference type="EMBL" id="SIJB01000012">
    <property type="protein sequence ID" value="NBI28305.1"/>
    <property type="molecule type" value="Genomic_DNA"/>
</dbReference>
<feature type="transmembrane region" description="Helical" evidence="5">
    <location>
        <begin position="34"/>
        <end position="59"/>
    </location>
</feature>
<keyword evidence="1" id="KW-1003">Cell membrane</keyword>
<evidence type="ECO:0000256" key="4">
    <source>
        <dbReference type="ARBA" id="ARBA00023136"/>
    </source>
</evidence>
<dbReference type="PANTHER" id="PTHR35529:SF2">
    <property type="entry name" value="SPORULATION PROTEIN YTAF-RELATED"/>
    <property type="match status" value="1"/>
</dbReference>